<feature type="domain" description="Ketoreductase" evidence="4">
    <location>
        <begin position="106"/>
        <end position="290"/>
    </location>
</feature>
<dbReference type="PRINTS" id="PR00080">
    <property type="entry name" value="SDRFAMILY"/>
</dbReference>
<dbReference type="InterPro" id="IPR057326">
    <property type="entry name" value="KR_dom"/>
</dbReference>
<dbReference type="GO" id="GO:0016020">
    <property type="term" value="C:membrane"/>
    <property type="evidence" value="ECO:0007669"/>
    <property type="project" value="TreeGrafter"/>
</dbReference>
<reference evidence="5 6" key="1">
    <citation type="submission" date="2018-11" db="EMBL/GenBank/DDBJ databases">
        <authorList>
            <person name="Li F."/>
        </authorList>
    </citation>
    <scope>NUCLEOTIDE SEQUENCE [LARGE SCALE GENOMIC DNA]</scope>
    <source>
        <strain evidence="5 6">Gsoil 818</strain>
    </source>
</reference>
<accession>A0A3N0GWI4</accession>
<organism evidence="5 6">
    <name type="scientific">Nocardioides pocheonensis</name>
    <dbReference type="NCBI Taxonomy" id="661485"/>
    <lineage>
        <taxon>Bacteria</taxon>
        <taxon>Bacillati</taxon>
        <taxon>Actinomycetota</taxon>
        <taxon>Actinomycetes</taxon>
        <taxon>Propionibacteriales</taxon>
        <taxon>Nocardioidaceae</taxon>
        <taxon>Nocardioides</taxon>
    </lineage>
</organism>
<dbReference type="EMBL" id="RJSF01000007">
    <property type="protein sequence ID" value="RNM16797.1"/>
    <property type="molecule type" value="Genomic_DNA"/>
</dbReference>
<dbReference type="InterPro" id="IPR036291">
    <property type="entry name" value="NAD(P)-bd_dom_sf"/>
</dbReference>
<proteinExistence type="inferred from homology"/>
<dbReference type="InterPro" id="IPR020904">
    <property type="entry name" value="Sc_DH/Rdtase_CS"/>
</dbReference>
<dbReference type="SUPFAM" id="SSF51735">
    <property type="entry name" value="NAD(P)-binding Rossmann-fold domains"/>
    <property type="match status" value="1"/>
</dbReference>
<evidence type="ECO:0000256" key="2">
    <source>
        <dbReference type="ARBA" id="ARBA00023002"/>
    </source>
</evidence>
<dbReference type="Pfam" id="PF00106">
    <property type="entry name" value="adh_short"/>
    <property type="match status" value="1"/>
</dbReference>
<keyword evidence="2" id="KW-0560">Oxidoreductase</keyword>
<dbReference type="Proteomes" id="UP000279994">
    <property type="component" value="Unassembled WGS sequence"/>
</dbReference>
<dbReference type="PRINTS" id="PR00081">
    <property type="entry name" value="GDHRDH"/>
</dbReference>
<dbReference type="OrthoDB" id="9810734at2"/>
<dbReference type="InterPro" id="IPR002347">
    <property type="entry name" value="SDR_fam"/>
</dbReference>
<evidence type="ECO:0000259" key="4">
    <source>
        <dbReference type="SMART" id="SM00822"/>
    </source>
</evidence>
<dbReference type="CDD" id="cd05233">
    <property type="entry name" value="SDR_c"/>
    <property type="match status" value="1"/>
</dbReference>
<dbReference type="Gene3D" id="3.40.50.720">
    <property type="entry name" value="NAD(P)-binding Rossmann-like Domain"/>
    <property type="match status" value="1"/>
</dbReference>
<gene>
    <name evidence="5" type="ORF">EFL26_03560</name>
</gene>
<comment type="similarity">
    <text evidence="1 3">Belongs to the short-chain dehydrogenases/reductases (SDR) family.</text>
</comment>
<dbReference type="AlphaFoldDB" id="A0A3N0GWI4"/>
<dbReference type="PANTHER" id="PTHR44196">
    <property type="entry name" value="DEHYDROGENASE/REDUCTASE SDR FAMILY MEMBER 7B"/>
    <property type="match status" value="1"/>
</dbReference>
<dbReference type="PROSITE" id="PS00061">
    <property type="entry name" value="ADH_SHORT"/>
    <property type="match status" value="1"/>
</dbReference>
<comment type="caution">
    <text evidence="5">The sequence shown here is derived from an EMBL/GenBank/DDBJ whole genome shotgun (WGS) entry which is preliminary data.</text>
</comment>
<evidence type="ECO:0000256" key="1">
    <source>
        <dbReference type="ARBA" id="ARBA00006484"/>
    </source>
</evidence>
<evidence type="ECO:0000256" key="3">
    <source>
        <dbReference type="RuleBase" id="RU000363"/>
    </source>
</evidence>
<protein>
    <submittedName>
        <fullName evidence="5">SDR family NAD(P)-dependent oxidoreductase</fullName>
    </submittedName>
</protein>
<keyword evidence="6" id="KW-1185">Reference proteome</keyword>
<dbReference type="GO" id="GO:0016491">
    <property type="term" value="F:oxidoreductase activity"/>
    <property type="evidence" value="ECO:0007669"/>
    <property type="project" value="UniProtKB-KW"/>
</dbReference>
<sequence length="353" mass="37712">MTANGITSCTGRLQGRGSVCRPDFPALLRSPYRDPGPHGPRHSAPARHRWHACRMDLSRRALTRAVVRGVNTVGATPISSRNLLARAGRLVGPDGSAALREAVGGKVVLVTGASSGIGRAAASRFAAAGATVLLVARSEEQLVELAAEIAALGGTAYPYRCDLADLDQVDALVTKVLDAHGHVEVLVNNAGMSIRRKVRYSVDRFQDFERPMQLNYFAAIRLTLGLLPTMMERESGQVVNISSWAALLRPARFSGYAASKAALEAWSDSVQGEVLDEGVVFTNVHMPLVRTPMIAPTKLYRRMPALTVDQAAGVVCDAVVSRSRRVTPMVAAMVGWAESVSPGLGDVIRKNAI</sequence>
<evidence type="ECO:0000313" key="5">
    <source>
        <dbReference type="EMBL" id="RNM16797.1"/>
    </source>
</evidence>
<name>A0A3N0GWI4_9ACTN</name>
<evidence type="ECO:0000313" key="6">
    <source>
        <dbReference type="Proteomes" id="UP000279994"/>
    </source>
</evidence>
<dbReference type="SMART" id="SM00822">
    <property type="entry name" value="PKS_KR"/>
    <property type="match status" value="1"/>
</dbReference>
<dbReference type="PANTHER" id="PTHR44196:SF1">
    <property type="entry name" value="DEHYDROGENASE_REDUCTASE SDR FAMILY MEMBER 7B"/>
    <property type="match status" value="1"/>
</dbReference>